<keyword evidence="2" id="KW-1185">Reference proteome</keyword>
<reference evidence="1" key="1">
    <citation type="journal article" date="2022" name="bioRxiv">
        <title>Sequencing and chromosome-scale assembly of the giantPleurodeles waltlgenome.</title>
        <authorList>
            <person name="Brown T."/>
            <person name="Elewa A."/>
            <person name="Iarovenko S."/>
            <person name="Subramanian E."/>
            <person name="Araus A.J."/>
            <person name="Petzold A."/>
            <person name="Susuki M."/>
            <person name="Suzuki K.-i.T."/>
            <person name="Hayashi T."/>
            <person name="Toyoda A."/>
            <person name="Oliveira C."/>
            <person name="Osipova E."/>
            <person name="Leigh N.D."/>
            <person name="Simon A."/>
            <person name="Yun M.H."/>
        </authorList>
    </citation>
    <scope>NUCLEOTIDE SEQUENCE</scope>
    <source>
        <strain evidence="1">20211129_DDA</strain>
        <tissue evidence="1">Liver</tissue>
    </source>
</reference>
<evidence type="ECO:0000313" key="2">
    <source>
        <dbReference type="Proteomes" id="UP001066276"/>
    </source>
</evidence>
<dbReference type="AlphaFoldDB" id="A0AAV7W1U4"/>
<accession>A0AAV7W1U4</accession>
<protein>
    <submittedName>
        <fullName evidence="1">Uncharacterized protein</fullName>
    </submittedName>
</protein>
<sequence>MRKEDRKRVSSKCRASLLKRLVCTLQKRAIDINAGVPEKPLSLRAHKKGEGGIAEVPISDSTCQNGHLLEAKTVTADTPTPIPTPGIETAAVKMRKEDRKHVSSECRESLLKRLVCTLQKRAIDINTGVPEKPPSLRAHKKGEGSIAEVPISDSTCQNGHLLEAKTVTADTPTPIPTPGIEVNNGLEGFF</sequence>
<comment type="caution">
    <text evidence="1">The sequence shown here is derived from an EMBL/GenBank/DDBJ whole genome shotgun (WGS) entry which is preliminary data.</text>
</comment>
<dbReference type="EMBL" id="JANPWB010000002">
    <property type="protein sequence ID" value="KAJ1206832.1"/>
    <property type="molecule type" value="Genomic_DNA"/>
</dbReference>
<name>A0AAV7W1U4_PLEWA</name>
<evidence type="ECO:0000313" key="1">
    <source>
        <dbReference type="EMBL" id="KAJ1206832.1"/>
    </source>
</evidence>
<organism evidence="1 2">
    <name type="scientific">Pleurodeles waltl</name>
    <name type="common">Iberian ribbed newt</name>
    <dbReference type="NCBI Taxonomy" id="8319"/>
    <lineage>
        <taxon>Eukaryota</taxon>
        <taxon>Metazoa</taxon>
        <taxon>Chordata</taxon>
        <taxon>Craniata</taxon>
        <taxon>Vertebrata</taxon>
        <taxon>Euteleostomi</taxon>
        <taxon>Amphibia</taxon>
        <taxon>Batrachia</taxon>
        <taxon>Caudata</taxon>
        <taxon>Salamandroidea</taxon>
        <taxon>Salamandridae</taxon>
        <taxon>Pleurodelinae</taxon>
        <taxon>Pleurodeles</taxon>
    </lineage>
</organism>
<gene>
    <name evidence="1" type="ORF">NDU88_002229</name>
</gene>
<dbReference type="Proteomes" id="UP001066276">
    <property type="component" value="Chromosome 1_2"/>
</dbReference>
<proteinExistence type="predicted"/>